<dbReference type="InterPro" id="IPR034003">
    <property type="entry name" value="ABCG_PDR_2"/>
</dbReference>
<comment type="caution">
    <text evidence="12">The sequence shown here is derived from an EMBL/GenBank/DDBJ whole genome shotgun (WGS) entry which is preliminary data.</text>
</comment>
<reference evidence="12 13" key="1">
    <citation type="submission" date="2016-07" db="EMBL/GenBank/DDBJ databases">
        <title>Pervasive Adenine N6-methylation of Active Genes in Fungi.</title>
        <authorList>
            <consortium name="DOE Joint Genome Institute"/>
            <person name="Mondo S.J."/>
            <person name="Dannebaum R.O."/>
            <person name="Kuo R.C."/>
            <person name="Labutti K."/>
            <person name="Haridas S."/>
            <person name="Kuo A."/>
            <person name="Salamov A."/>
            <person name="Ahrendt S.R."/>
            <person name="Lipzen A."/>
            <person name="Sullivan W."/>
            <person name="Andreopoulos W.B."/>
            <person name="Clum A."/>
            <person name="Lindquist E."/>
            <person name="Daum C."/>
            <person name="Ramamoorthy G.K."/>
            <person name="Gryganskyi A."/>
            <person name="Culley D."/>
            <person name="Magnuson J.K."/>
            <person name="James T.Y."/>
            <person name="O'Malley M.A."/>
            <person name="Stajich J.E."/>
            <person name="Spatafora J.W."/>
            <person name="Visel A."/>
            <person name="Grigoriev I.V."/>
        </authorList>
    </citation>
    <scope>NUCLEOTIDE SEQUENCE [LARGE SCALE GENOMIC DNA]</scope>
    <source>
        <strain evidence="12 13">NRRL 3116</strain>
    </source>
</reference>
<dbReference type="STRING" id="64571.A0A1Y2H2F7"/>
<dbReference type="GO" id="GO:0016887">
    <property type="term" value="F:ATP hydrolysis activity"/>
    <property type="evidence" value="ECO:0007669"/>
    <property type="project" value="InterPro"/>
</dbReference>
<dbReference type="InterPro" id="IPR003439">
    <property type="entry name" value="ABC_transporter-like_ATP-bd"/>
</dbReference>
<evidence type="ECO:0000256" key="6">
    <source>
        <dbReference type="ARBA" id="ARBA00022840"/>
    </source>
</evidence>
<dbReference type="Pfam" id="PF01061">
    <property type="entry name" value="ABC2_membrane"/>
    <property type="match status" value="2"/>
</dbReference>
<comment type="similarity">
    <text evidence="2">Belongs to the ABC transporter superfamily. ABCG family. PDR (TC 3.A.1.205) subfamily.</text>
</comment>
<organism evidence="12 13">
    <name type="scientific">Lobosporangium transversale</name>
    <dbReference type="NCBI Taxonomy" id="64571"/>
    <lineage>
        <taxon>Eukaryota</taxon>
        <taxon>Fungi</taxon>
        <taxon>Fungi incertae sedis</taxon>
        <taxon>Mucoromycota</taxon>
        <taxon>Mortierellomycotina</taxon>
        <taxon>Mortierellomycetes</taxon>
        <taxon>Mortierellales</taxon>
        <taxon>Mortierellaceae</taxon>
        <taxon>Lobosporangium</taxon>
    </lineage>
</organism>
<keyword evidence="5" id="KW-0547">Nucleotide-binding</keyword>
<dbReference type="GO" id="GO:0005524">
    <property type="term" value="F:ATP binding"/>
    <property type="evidence" value="ECO:0007669"/>
    <property type="project" value="UniProtKB-KW"/>
</dbReference>
<keyword evidence="13" id="KW-1185">Reference proteome</keyword>
<keyword evidence="6" id="KW-0067">ATP-binding</keyword>
<dbReference type="InterPro" id="IPR034001">
    <property type="entry name" value="ABCG_PDR_1"/>
</dbReference>
<feature type="transmembrane region" description="Helical" evidence="10">
    <location>
        <begin position="1316"/>
        <end position="1345"/>
    </location>
</feature>
<feature type="compositionally biased region" description="Polar residues" evidence="9">
    <location>
        <begin position="1"/>
        <end position="19"/>
    </location>
</feature>
<dbReference type="InterPro" id="IPR003593">
    <property type="entry name" value="AAA+_ATPase"/>
</dbReference>
<evidence type="ECO:0000256" key="9">
    <source>
        <dbReference type="SAM" id="MobiDB-lite"/>
    </source>
</evidence>
<feature type="compositionally biased region" description="Low complexity" evidence="9">
    <location>
        <begin position="32"/>
        <end position="42"/>
    </location>
</feature>
<feature type="transmembrane region" description="Helical" evidence="10">
    <location>
        <begin position="729"/>
        <end position="747"/>
    </location>
</feature>
<feature type="transmembrane region" description="Helical" evidence="10">
    <location>
        <begin position="644"/>
        <end position="664"/>
    </location>
</feature>
<feature type="transmembrane region" description="Helical" evidence="10">
    <location>
        <begin position="1274"/>
        <end position="1295"/>
    </location>
</feature>
<accession>A0A1Y2H2F7</accession>
<feature type="transmembrane region" description="Helical" evidence="10">
    <location>
        <begin position="703"/>
        <end position="722"/>
    </location>
</feature>
<dbReference type="FunFam" id="3.40.50.300:FF:000054">
    <property type="entry name" value="ABC multidrug transporter atrF"/>
    <property type="match status" value="1"/>
</dbReference>
<dbReference type="SMART" id="SM00382">
    <property type="entry name" value="AAA"/>
    <property type="match status" value="2"/>
</dbReference>
<dbReference type="GeneID" id="33569080"/>
<dbReference type="Pfam" id="PF19055">
    <property type="entry name" value="ABC2_membrane_7"/>
    <property type="match status" value="1"/>
</dbReference>
<dbReference type="InterPro" id="IPR010929">
    <property type="entry name" value="PDR_CDR_ABC"/>
</dbReference>
<dbReference type="InterPro" id="IPR013525">
    <property type="entry name" value="ABC2_TM"/>
</dbReference>
<feature type="domain" description="ABC transporter" evidence="11">
    <location>
        <begin position="185"/>
        <end position="446"/>
    </location>
</feature>
<feature type="transmembrane region" description="Helical" evidence="10">
    <location>
        <begin position="565"/>
        <end position="582"/>
    </location>
</feature>
<evidence type="ECO:0000313" key="12">
    <source>
        <dbReference type="EMBL" id="ORZ27232.1"/>
    </source>
</evidence>
<dbReference type="InterPro" id="IPR017871">
    <property type="entry name" value="ABC_transporter-like_CS"/>
</dbReference>
<evidence type="ECO:0000259" key="11">
    <source>
        <dbReference type="PROSITE" id="PS50893"/>
    </source>
</evidence>
<dbReference type="PROSITE" id="PS00211">
    <property type="entry name" value="ABC_TRANSPORTER_1"/>
    <property type="match status" value="1"/>
</dbReference>
<dbReference type="CDD" id="cd03233">
    <property type="entry name" value="ABCG_PDR_domain1"/>
    <property type="match status" value="1"/>
</dbReference>
<dbReference type="Pfam" id="PF00005">
    <property type="entry name" value="ABC_tran"/>
    <property type="match status" value="2"/>
</dbReference>
<dbReference type="EMBL" id="MCFF01000004">
    <property type="protein sequence ID" value="ORZ27232.1"/>
    <property type="molecule type" value="Genomic_DNA"/>
</dbReference>
<dbReference type="InterPro" id="IPR043926">
    <property type="entry name" value="ABCG_dom"/>
</dbReference>
<keyword evidence="4 10" id="KW-0812">Transmembrane</keyword>
<feature type="transmembrane region" description="Helical" evidence="10">
    <location>
        <begin position="671"/>
        <end position="691"/>
    </location>
</feature>
<dbReference type="SUPFAM" id="SSF52540">
    <property type="entry name" value="P-loop containing nucleoside triphosphate hydrolases"/>
    <property type="match status" value="2"/>
</dbReference>
<dbReference type="FunCoup" id="A0A1Y2H2F7">
    <property type="interactions" value="111"/>
</dbReference>
<name>A0A1Y2H2F7_9FUNG</name>
<evidence type="ECO:0000256" key="7">
    <source>
        <dbReference type="ARBA" id="ARBA00022989"/>
    </source>
</evidence>
<feature type="transmembrane region" description="Helical" evidence="10">
    <location>
        <begin position="1387"/>
        <end position="1408"/>
    </location>
</feature>
<dbReference type="Proteomes" id="UP000193648">
    <property type="component" value="Unassembled WGS sequence"/>
</dbReference>
<evidence type="ECO:0000256" key="1">
    <source>
        <dbReference type="ARBA" id="ARBA00004141"/>
    </source>
</evidence>
<dbReference type="OrthoDB" id="245989at2759"/>
<evidence type="ECO:0000256" key="8">
    <source>
        <dbReference type="ARBA" id="ARBA00023136"/>
    </source>
</evidence>
<feature type="region of interest" description="Disordered" evidence="9">
    <location>
        <begin position="31"/>
        <end position="85"/>
    </location>
</feature>
<dbReference type="RefSeq" id="XP_021884959.1">
    <property type="nucleotide sequence ID" value="XM_022027237.1"/>
</dbReference>
<feature type="region of interest" description="Disordered" evidence="9">
    <location>
        <begin position="848"/>
        <end position="901"/>
    </location>
</feature>
<dbReference type="Gene3D" id="3.40.50.300">
    <property type="entry name" value="P-loop containing nucleotide triphosphate hydrolases"/>
    <property type="match status" value="2"/>
</dbReference>
<feature type="transmembrane region" description="Helical" evidence="10">
    <location>
        <begin position="1357"/>
        <end position="1380"/>
    </location>
</feature>
<sequence length="1536" mass="173137">MYRPSLSPNTGSTSASQEQEPAYYGILQNLLSKSPTKSQQKKSSLEDIIDEELRDDGEHERQEISPDETYQNIHTGQWGEGPSNVNVVDAEHDFRRLECTLTRESRHSGLGTTGKAGIVRRKSSIPPQQQQQAELPQKEAGGQEIPFDYEALLKEDILPGFAEKGIKIWTMGVCWKQLSVIGEGVENRYIATTGDPFVAFFNFINPLFWTILYPMDGCCEGGEMVLVLGRPGAGCSTLLRVLANDRKNYKKVLGEVSFNNLSADIVAKHYKGEVLYNQEDDFHYPSLTVNQTLDTALKARTPRARLPDITGRKDFREKFLDVLTKMYGLTRQRDTLVGNAFIRGISGGERKRLSIAEQMATRSSINMWDGSTRGLDASSALDYVKSLRIQTNLFRQATLVSIYQASDSIYRLFDKVLVLYKGRCIYFGPAKDARQYFISMGFYCPERQTTAEFLTAVTDRHERKPMPGLDPTAASNLPSTPEQFEQLYKQSVYYDQAIKQLTEYEARLSDEGANESFRETARLEKQKHVSIKNPYTITYWNQIWAMVIRQIYLVRGNIGSLVSRYISMIVLAIMVGTCFLLLPTTSTGAFTRGGLIYFSVLFNALVAEEELTTVIDGRPILYKLKKYAMYRPSALCIAQAIVDIPINVIHTLIYSCIVYFMAGLQRTAGKFFIFVLALTLATLCMTAFFRLCGCASRTFDGANTYASVIVLGCILFSGYLIPYQSLHPWFVWLFWINPLAYAFKALMANEMSGLRFTCDAPYLIPHGPGYDSTANQVCTIAGSKPQQNYVDGPDYLYGAYRYKTSEMWINIVAVALFWILFTVAAAWVMDTKEYGKGGFSTNVFKKPKKGKLPRGSVRGASIHPAPDVEQGLGSQPYQAASSADETHLDTTERAPSGGDIAKGSVFSWENMDYVVPNRADPSGKKQLLCNITGYVKPGTMTALMGSSGAGKTTLLDVLAQRKTIGTVTGHIEVDGQPLRRDFQRTTGYCEQLNVHVPESTVREALRFSAYLRQQAEVSKADKEAYVEKILQILEMEDIADAMIGSTESGLGISVEERKRLSIGIELVAKPKLLFLDEPTSGLDAQAAFSIMRFMRKLTDQGQAILCTIHQPSAQLFEFFDDILLLAKGGRTVYFGEIGQDSSSIINYFEKNGAPRCTEDANPAEYILDVINLRSSMDWPVLWDRSPEKQKLLGDIQAIRQALESNGPNIADTNPSQEREYAASMGTQFKYVFKRMAKTYWRLPEYNLARLEMMAVFGLLNGFAFFRLGHSLVDLQLRVFVVFQILVLSPILVNAVQYRFHAERQWYIRDKASKYYGWFPFSASIILIELPWVLLTSTVFFCTLYWTTGFTTDPISTLYTYLTTVIYTVFSVTLAQWIVAWTPDIHTAFFLDPFVLSALSLFCGVSMPYESMPKFWRSWIYWLDPNRYTVEGLVTSQLYNLKVECADSEYNVFQPPSGQACGEYAASFLQQAPGYLNNPNDTSNCRYCQYSKGQDFYKGLNMDISYRWRDLGISCLFLATNVLLIMLGVRFSRTNKR</sequence>
<comment type="subcellular location">
    <subcellularLocation>
        <location evidence="1">Membrane</location>
        <topology evidence="1">Multi-pass membrane protein</topology>
    </subcellularLocation>
</comment>
<dbReference type="Pfam" id="PF06422">
    <property type="entry name" value="PDR_CDR"/>
    <property type="match status" value="1"/>
</dbReference>
<keyword evidence="7 10" id="KW-1133">Transmembrane helix</keyword>
<protein>
    <submittedName>
        <fullName evidence="12">ABC-2 type transporter-domain-containing protein</fullName>
    </submittedName>
</protein>
<proteinExistence type="inferred from homology"/>
<gene>
    <name evidence="12" type="ORF">BCR41DRAFT_379903</name>
</gene>
<evidence type="ECO:0000256" key="4">
    <source>
        <dbReference type="ARBA" id="ARBA00022692"/>
    </source>
</evidence>
<evidence type="ECO:0000313" key="13">
    <source>
        <dbReference type="Proteomes" id="UP000193648"/>
    </source>
</evidence>
<dbReference type="PROSITE" id="PS50893">
    <property type="entry name" value="ABC_TRANSPORTER_2"/>
    <property type="match status" value="2"/>
</dbReference>
<evidence type="ECO:0000256" key="5">
    <source>
        <dbReference type="ARBA" id="ARBA00022741"/>
    </source>
</evidence>
<evidence type="ECO:0000256" key="3">
    <source>
        <dbReference type="ARBA" id="ARBA00022448"/>
    </source>
</evidence>
<evidence type="ECO:0000256" key="10">
    <source>
        <dbReference type="SAM" id="Phobius"/>
    </source>
</evidence>
<feature type="transmembrane region" description="Helical" evidence="10">
    <location>
        <begin position="807"/>
        <end position="829"/>
    </location>
</feature>
<dbReference type="PANTHER" id="PTHR19241">
    <property type="entry name" value="ATP-BINDING CASSETTE TRANSPORTER"/>
    <property type="match status" value="1"/>
</dbReference>
<feature type="domain" description="ABC transporter" evidence="11">
    <location>
        <begin position="906"/>
        <end position="1153"/>
    </location>
</feature>
<dbReference type="GO" id="GO:0140359">
    <property type="term" value="F:ABC-type transporter activity"/>
    <property type="evidence" value="ECO:0007669"/>
    <property type="project" value="InterPro"/>
</dbReference>
<feature type="region of interest" description="Disordered" evidence="9">
    <location>
        <begin position="1"/>
        <end position="20"/>
    </location>
</feature>
<dbReference type="InterPro" id="IPR027417">
    <property type="entry name" value="P-loop_NTPase"/>
</dbReference>
<keyword evidence="8 10" id="KW-0472">Membrane</keyword>
<keyword evidence="3" id="KW-0813">Transport</keyword>
<evidence type="ECO:0000256" key="2">
    <source>
        <dbReference type="ARBA" id="ARBA00006012"/>
    </source>
</evidence>
<feature type="region of interest" description="Disordered" evidence="9">
    <location>
        <begin position="106"/>
        <end position="140"/>
    </location>
</feature>
<dbReference type="CDD" id="cd03232">
    <property type="entry name" value="ABCG_PDR_domain2"/>
    <property type="match status" value="1"/>
</dbReference>
<feature type="compositionally biased region" description="Polar residues" evidence="9">
    <location>
        <begin position="872"/>
        <end position="883"/>
    </location>
</feature>
<dbReference type="GO" id="GO:0016020">
    <property type="term" value="C:membrane"/>
    <property type="evidence" value="ECO:0007669"/>
    <property type="project" value="UniProtKB-SubCell"/>
</dbReference>
<dbReference type="InParanoid" id="A0A1Y2H2F7"/>
<feature type="transmembrane region" description="Helical" evidence="10">
    <location>
        <begin position="1510"/>
        <end position="1530"/>
    </location>
</feature>